<keyword evidence="10 14" id="KW-0479">Metal-binding</keyword>
<dbReference type="InterPro" id="IPR022898">
    <property type="entry name" value="RNase_HII"/>
</dbReference>
<comment type="catalytic activity">
    <reaction evidence="1 14 15 16">
        <text>Endonucleolytic cleavage to 5'-phosphomonoester.</text>
        <dbReference type="EC" id="3.1.26.4"/>
    </reaction>
</comment>
<reference evidence="18" key="1">
    <citation type="submission" date="2022-06" db="EMBL/GenBank/DDBJ databases">
        <title>Complete Genome Sequence of Arcanobacterium pinnipediorum strain DSM 28752 isolated from a harbour seal.</title>
        <authorList>
            <person name="Borowiak M."/>
            <person name="Kreitlow A."/>
            <person name="Alssahen M."/>
            <person name="Malorny B."/>
            <person name="Laemmler C."/>
            <person name="Prenger-Berninghoff E."/>
            <person name="Siebert U."/>
            <person name="Ploetz M."/>
            <person name="Abdulmawjood A."/>
        </authorList>
    </citation>
    <scope>NUCLEOTIDE SEQUENCE</scope>
    <source>
        <strain evidence="18">DSM 28752</strain>
    </source>
</reference>
<evidence type="ECO:0000256" key="13">
    <source>
        <dbReference type="ARBA" id="ARBA00023211"/>
    </source>
</evidence>
<evidence type="ECO:0000256" key="6">
    <source>
        <dbReference type="ARBA" id="ARBA00012180"/>
    </source>
</evidence>
<evidence type="ECO:0000313" key="18">
    <source>
        <dbReference type="EMBL" id="USR79932.1"/>
    </source>
</evidence>
<accession>A0ABY5AJ98</accession>
<dbReference type="InterPro" id="IPR001352">
    <property type="entry name" value="RNase_HII/HIII"/>
</dbReference>
<comment type="cofactor">
    <cofactor evidence="14 15">
        <name>Mn(2+)</name>
        <dbReference type="ChEBI" id="CHEBI:29035"/>
    </cofactor>
    <cofactor evidence="14 15">
        <name>Mg(2+)</name>
        <dbReference type="ChEBI" id="CHEBI:18420"/>
    </cofactor>
    <text evidence="14 15">Manganese or magnesium. Binds 1 divalent metal ion per monomer in the absence of substrate. May bind a second metal ion after substrate binding.</text>
</comment>
<evidence type="ECO:0000256" key="5">
    <source>
        <dbReference type="ARBA" id="ARBA00007383"/>
    </source>
</evidence>
<dbReference type="RefSeq" id="WP_252673791.1">
    <property type="nucleotide sequence ID" value="NZ_CP099547.1"/>
</dbReference>
<evidence type="ECO:0000256" key="1">
    <source>
        <dbReference type="ARBA" id="ARBA00000077"/>
    </source>
</evidence>
<keyword evidence="12 14" id="KW-0378">Hydrolase</keyword>
<proteinExistence type="inferred from homology"/>
<gene>
    <name evidence="14" type="primary">rnhB</name>
    <name evidence="18" type="ORF">NG665_02845</name>
</gene>
<evidence type="ECO:0000256" key="3">
    <source>
        <dbReference type="ARBA" id="ARBA00004065"/>
    </source>
</evidence>
<dbReference type="InterPro" id="IPR012337">
    <property type="entry name" value="RNaseH-like_sf"/>
</dbReference>
<comment type="cofactor">
    <cofactor evidence="2">
        <name>Mg(2+)</name>
        <dbReference type="ChEBI" id="CHEBI:18420"/>
    </cofactor>
</comment>
<evidence type="ECO:0000256" key="4">
    <source>
        <dbReference type="ARBA" id="ARBA00004496"/>
    </source>
</evidence>
<evidence type="ECO:0000313" key="19">
    <source>
        <dbReference type="Proteomes" id="UP001056109"/>
    </source>
</evidence>
<evidence type="ECO:0000256" key="2">
    <source>
        <dbReference type="ARBA" id="ARBA00001946"/>
    </source>
</evidence>
<evidence type="ECO:0000256" key="14">
    <source>
        <dbReference type="HAMAP-Rule" id="MF_00052"/>
    </source>
</evidence>
<dbReference type="PANTHER" id="PTHR10954">
    <property type="entry name" value="RIBONUCLEASE H2 SUBUNIT A"/>
    <property type="match status" value="1"/>
</dbReference>
<dbReference type="Gene3D" id="3.30.420.10">
    <property type="entry name" value="Ribonuclease H-like superfamily/Ribonuclease H"/>
    <property type="match status" value="1"/>
</dbReference>
<comment type="similarity">
    <text evidence="5 14 16">Belongs to the RNase HII family.</text>
</comment>
<feature type="binding site" evidence="14 15">
    <location>
        <position position="27"/>
    </location>
    <ligand>
        <name>a divalent metal cation</name>
        <dbReference type="ChEBI" id="CHEBI:60240"/>
    </ligand>
</feature>
<dbReference type="Pfam" id="PF01351">
    <property type="entry name" value="RNase_HII"/>
    <property type="match status" value="1"/>
</dbReference>
<evidence type="ECO:0000256" key="9">
    <source>
        <dbReference type="ARBA" id="ARBA00022722"/>
    </source>
</evidence>
<feature type="domain" description="RNase H type-2" evidence="17">
    <location>
        <begin position="20"/>
        <end position="229"/>
    </location>
</feature>
<evidence type="ECO:0000256" key="15">
    <source>
        <dbReference type="PROSITE-ProRule" id="PRU01319"/>
    </source>
</evidence>
<dbReference type="InterPro" id="IPR036397">
    <property type="entry name" value="RNaseH_sf"/>
</dbReference>
<comment type="subcellular location">
    <subcellularLocation>
        <location evidence="4 14">Cytoplasm</location>
    </subcellularLocation>
</comment>
<keyword evidence="19" id="KW-1185">Reference proteome</keyword>
<dbReference type="EC" id="3.1.26.4" evidence="6 14"/>
<evidence type="ECO:0000256" key="7">
    <source>
        <dbReference type="ARBA" id="ARBA00019179"/>
    </source>
</evidence>
<dbReference type="PROSITE" id="PS51975">
    <property type="entry name" value="RNASE_H_2"/>
    <property type="match status" value="1"/>
</dbReference>
<evidence type="ECO:0000256" key="16">
    <source>
        <dbReference type="RuleBase" id="RU003515"/>
    </source>
</evidence>
<dbReference type="NCBIfam" id="NF000595">
    <property type="entry name" value="PRK00015.1-3"/>
    <property type="match status" value="1"/>
</dbReference>
<organism evidence="18 19">
    <name type="scientific">Arcanobacterium pinnipediorum</name>
    <dbReference type="NCBI Taxonomy" id="1503041"/>
    <lineage>
        <taxon>Bacteria</taxon>
        <taxon>Bacillati</taxon>
        <taxon>Actinomycetota</taxon>
        <taxon>Actinomycetes</taxon>
        <taxon>Actinomycetales</taxon>
        <taxon>Actinomycetaceae</taxon>
        <taxon>Arcanobacterium</taxon>
    </lineage>
</organism>
<dbReference type="GO" id="GO:0004523">
    <property type="term" value="F:RNA-DNA hybrid ribonuclease activity"/>
    <property type="evidence" value="ECO:0007669"/>
    <property type="project" value="UniProtKB-EC"/>
</dbReference>
<dbReference type="HAMAP" id="MF_00052_B">
    <property type="entry name" value="RNase_HII_B"/>
    <property type="match status" value="1"/>
</dbReference>
<dbReference type="PANTHER" id="PTHR10954:SF18">
    <property type="entry name" value="RIBONUCLEASE HII"/>
    <property type="match status" value="1"/>
</dbReference>
<comment type="function">
    <text evidence="3 14 16">Endonuclease that specifically degrades the RNA of RNA-DNA hybrids.</text>
</comment>
<evidence type="ECO:0000256" key="8">
    <source>
        <dbReference type="ARBA" id="ARBA00022490"/>
    </source>
</evidence>
<evidence type="ECO:0000256" key="10">
    <source>
        <dbReference type="ARBA" id="ARBA00022723"/>
    </source>
</evidence>
<keyword evidence="9 14" id="KW-0540">Nuclease</keyword>
<keyword evidence="8 14" id="KW-0963">Cytoplasm</keyword>
<evidence type="ECO:0000256" key="11">
    <source>
        <dbReference type="ARBA" id="ARBA00022759"/>
    </source>
</evidence>
<sequence>MLLPDRSIERELLDTTANGMFVAGVDEVGRGALAGPATVGIAVIDGETSDSFPAGLRDSKLLSARARENLVQPVRAWVRSYAVGHASAQEVNQFGIMGALRIAASRAVGQLSDFPIGAVLLDGSHDWWSSEGLFDPGASLPAVPVRMEVKGDARCAVVAAASVLAKVERDTMMVEVAQQFPEYGFEQNKGYSSPAHIAALTRLGPSSVHRTAWKLPGVAQATTNGSKHE</sequence>
<evidence type="ECO:0000259" key="17">
    <source>
        <dbReference type="PROSITE" id="PS51975"/>
    </source>
</evidence>
<dbReference type="EMBL" id="CP099547">
    <property type="protein sequence ID" value="USR79932.1"/>
    <property type="molecule type" value="Genomic_DNA"/>
</dbReference>
<dbReference type="CDD" id="cd07182">
    <property type="entry name" value="RNase_HII_bacteria_HII_like"/>
    <property type="match status" value="1"/>
</dbReference>
<dbReference type="InterPro" id="IPR024567">
    <property type="entry name" value="RNase_HII/HIII_dom"/>
</dbReference>
<feature type="binding site" evidence="14 15">
    <location>
        <position position="26"/>
    </location>
    <ligand>
        <name>a divalent metal cation</name>
        <dbReference type="ChEBI" id="CHEBI:60240"/>
    </ligand>
</feature>
<protein>
    <recommendedName>
        <fullName evidence="7 14">Ribonuclease HII</fullName>
        <shortName evidence="14">RNase HII</shortName>
        <ecNumber evidence="6 14">3.1.26.4</ecNumber>
    </recommendedName>
</protein>
<feature type="binding site" evidence="14 15">
    <location>
        <position position="122"/>
    </location>
    <ligand>
        <name>a divalent metal cation</name>
        <dbReference type="ChEBI" id="CHEBI:60240"/>
    </ligand>
</feature>
<keyword evidence="13 14" id="KW-0464">Manganese</keyword>
<evidence type="ECO:0000256" key="12">
    <source>
        <dbReference type="ARBA" id="ARBA00022801"/>
    </source>
</evidence>
<name>A0ABY5AJ98_9ACTO</name>
<dbReference type="SUPFAM" id="SSF53098">
    <property type="entry name" value="Ribonuclease H-like"/>
    <property type="match status" value="1"/>
</dbReference>
<keyword evidence="11 14" id="KW-0255">Endonuclease</keyword>
<dbReference type="Proteomes" id="UP001056109">
    <property type="component" value="Chromosome"/>
</dbReference>